<name>A0A1I5PCH8_9ACTN</name>
<keyword evidence="4" id="KW-0574">Periplasm</keyword>
<dbReference type="GeneID" id="99657109"/>
<evidence type="ECO:0000313" key="6">
    <source>
        <dbReference type="EMBL" id="SFP31802.1"/>
    </source>
</evidence>
<proteinExistence type="predicted"/>
<sequence length="348" mass="37810">MRRNGLWLAAVGGALATLLTACGTGGAGAGKSLTFVSYGKGAYQDGQEKGFLRPFEKSADATVRIDGPSDNAKLRAMVDAGRVTWDVMDTDAFLPREFCGKLVEPIDVGDLKGAFPPGTLSECGVPTAFFGLLFMYNERTYGDKPPTKLADFFDRKAFPGKRVVFGKDPAIGVLEAALLADGIPKDRLYPMDVDRALGVYDRVRSDLTFAQTYGQQQQLMVDDQADLTLVVSARAYSVLQAGGTQWKPVWDTVPVSWDALVIPKGSPNKQLGEQLIRFASQPKQAAAFAQVSGAGPANVTAEPQLNDLQQQVNAFDKKHADKLVYNDADWWAKNHSAVVDRWSKWQIG</sequence>
<comment type="subcellular location">
    <subcellularLocation>
        <location evidence="1">Periplasm</location>
    </subcellularLocation>
</comment>
<dbReference type="AlphaFoldDB" id="A0A1I5PCH8"/>
<evidence type="ECO:0000256" key="2">
    <source>
        <dbReference type="ARBA" id="ARBA00022448"/>
    </source>
</evidence>
<gene>
    <name evidence="6" type="ORF">SAMN04489713_11389</name>
</gene>
<dbReference type="EMBL" id="FOVH01000013">
    <property type="protein sequence ID" value="SFP31802.1"/>
    <property type="molecule type" value="Genomic_DNA"/>
</dbReference>
<dbReference type="GO" id="GO:0030975">
    <property type="term" value="F:thiamine binding"/>
    <property type="evidence" value="ECO:0007669"/>
    <property type="project" value="TreeGrafter"/>
</dbReference>
<dbReference type="PANTHER" id="PTHR30006">
    <property type="entry name" value="THIAMINE-BINDING PERIPLASMIC PROTEIN-RELATED"/>
    <property type="match status" value="1"/>
</dbReference>
<dbReference type="GO" id="GO:0030976">
    <property type="term" value="F:thiamine pyrophosphate binding"/>
    <property type="evidence" value="ECO:0007669"/>
    <property type="project" value="TreeGrafter"/>
</dbReference>
<dbReference type="InParanoid" id="A0A1I5PCH8"/>
<dbReference type="SUPFAM" id="SSF53850">
    <property type="entry name" value="Periplasmic binding protein-like II"/>
    <property type="match status" value="1"/>
</dbReference>
<evidence type="ECO:0000256" key="5">
    <source>
        <dbReference type="SAM" id="SignalP"/>
    </source>
</evidence>
<dbReference type="RefSeq" id="WP_075023231.1">
    <property type="nucleotide sequence ID" value="NZ_CP083237.1"/>
</dbReference>
<dbReference type="Proteomes" id="UP000183413">
    <property type="component" value="Unassembled WGS sequence"/>
</dbReference>
<dbReference type="STRING" id="1993.SAMN04489713_11389"/>
<dbReference type="GO" id="GO:0015888">
    <property type="term" value="P:thiamine transport"/>
    <property type="evidence" value="ECO:0007669"/>
    <property type="project" value="TreeGrafter"/>
</dbReference>
<dbReference type="Gene3D" id="3.40.190.10">
    <property type="entry name" value="Periplasmic binding protein-like II"/>
    <property type="match status" value="2"/>
</dbReference>
<keyword evidence="7" id="KW-1185">Reference proteome</keyword>
<evidence type="ECO:0000256" key="1">
    <source>
        <dbReference type="ARBA" id="ARBA00004418"/>
    </source>
</evidence>
<dbReference type="PROSITE" id="PS51257">
    <property type="entry name" value="PROKAR_LIPOPROTEIN"/>
    <property type="match status" value="1"/>
</dbReference>
<dbReference type="Pfam" id="PF13416">
    <property type="entry name" value="SBP_bac_8"/>
    <property type="match status" value="1"/>
</dbReference>
<protein>
    <submittedName>
        <fullName evidence="6">Putative spermidine/putrescine transport system substrate-binding protein</fullName>
    </submittedName>
</protein>
<dbReference type="eggNOG" id="COG0687">
    <property type="taxonomic scope" value="Bacteria"/>
</dbReference>
<feature type="signal peptide" evidence="5">
    <location>
        <begin position="1"/>
        <end position="21"/>
    </location>
</feature>
<accession>A0A1I5PCH8</accession>
<reference evidence="6 7" key="1">
    <citation type="submission" date="2016-10" db="EMBL/GenBank/DDBJ databases">
        <authorList>
            <person name="de Groot N.N."/>
        </authorList>
    </citation>
    <scope>NUCLEOTIDE SEQUENCE [LARGE SCALE GENOMIC DNA]</scope>
    <source>
        <strain evidence="6 7">DSM 43067</strain>
    </source>
</reference>
<evidence type="ECO:0000256" key="4">
    <source>
        <dbReference type="ARBA" id="ARBA00022764"/>
    </source>
</evidence>
<dbReference type="PANTHER" id="PTHR30006:SF3">
    <property type="entry name" value="THIAMINE-BINDING PERIPLASMIC PROTEIN"/>
    <property type="match status" value="1"/>
</dbReference>
<keyword evidence="3 5" id="KW-0732">Signal</keyword>
<dbReference type="GO" id="GO:0030288">
    <property type="term" value="C:outer membrane-bounded periplasmic space"/>
    <property type="evidence" value="ECO:0007669"/>
    <property type="project" value="TreeGrafter"/>
</dbReference>
<organism evidence="6 7">
    <name type="scientific">Actinomadura madurae</name>
    <dbReference type="NCBI Taxonomy" id="1993"/>
    <lineage>
        <taxon>Bacteria</taxon>
        <taxon>Bacillati</taxon>
        <taxon>Actinomycetota</taxon>
        <taxon>Actinomycetes</taxon>
        <taxon>Streptosporangiales</taxon>
        <taxon>Thermomonosporaceae</taxon>
        <taxon>Actinomadura</taxon>
    </lineage>
</organism>
<dbReference type="InterPro" id="IPR006059">
    <property type="entry name" value="SBP"/>
</dbReference>
<keyword evidence="2" id="KW-0813">Transport</keyword>
<evidence type="ECO:0000256" key="3">
    <source>
        <dbReference type="ARBA" id="ARBA00022729"/>
    </source>
</evidence>
<evidence type="ECO:0000313" key="7">
    <source>
        <dbReference type="Proteomes" id="UP000183413"/>
    </source>
</evidence>
<feature type="chain" id="PRO_5038771486" evidence="5">
    <location>
        <begin position="22"/>
        <end position="348"/>
    </location>
</feature>